<proteinExistence type="predicted"/>
<evidence type="ECO:0000313" key="2">
    <source>
        <dbReference type="Proteomes" id="UP000683511"/>
    </source>
</evidence>
<dbReference type="EMBL" id="CP021056">
    <property type="protein sequence ID" value="QXE23384.1"/>
    <property type="molecule type" value="Genomic_DNA"/>
</dbReference>
<reference evidence="1" key="1">
    <citation type="submission" date="2017-04" db="EMBL/GenBank/DDBJ databases">
        <title>Genome deletions in a multicellular cyanobacterial endosymbiont for morphological adaptation in marine diatoms.</title>
        <authorList>
            <person name="Wang Y."/>
            <person name="Gao H."/>
            <person name="Li R."/>
            <person name="Xu X."/>
        </authorList>
    </citation>
    <scope>NUCLEOTIDE SEQUENCE</scope>
    <source>
        <strain evidence="1">FACHB 800</strain>
    </source>
</reference>
<gene>
    <name evidence="1" type="ORF">B6N60_02074</name>
</gene>
<name>A0A975Y4P1_9NOST</name>
<dbReference type="KEGG" id="rsin:B6N60_02074"/>
<evidence type="ECO:0000313" key="1">
    <source>
        <dbReference type="EMBL" id="QXE23384.1"/>
    </source>
</evidence>
<sequence length="34" mass="4098">MLNIKQQYFYAGFLKIVDSVLKNPRIEQNIWLTI</sequence>
<dbReference type="Proteomes" id="UP000683511">
    <property type="component" value="Chromosome"/>
</dbReference>
<dbReference type="AlphaFoldDB" id="A0A975Y4P1"/>
<organism evidence="1 2">
    <name type="scientific">Richelia sinica FACHB-800</name>
    <dbReference type="NCBI Taxonomy" id="1357546"/>
    <lineage>
        <taxon>Bacteria</taxon>
        <taxon>Bacillati</taxon>
        <taxon>Cyanobacteriota</taxon>
        <taxon>Cyanophyceae</taxon>
        <taxon>Nostocales</taxon>
        <taxon>Nostocaceae</taxon>
        <taxon>Richelia</taxon>
    </lineage>
</organism>
<protein>
    <submittedName>
        <fullName evidence="1">Uncharacterized protein</fullName>
    </submittedName>
</protein>
<keyword evidence="2" id="KW-1185">Reference proteome</keyword>
<accession>A0A975Y4P1</accession>